<reference evidence="2 3" key="1">
    <citation type="journal article" date="2011" name="MBio">
        <title>Genome variation in Cryptococcus gattii, an emerging pathogen of immunocompetent hosts.</title>
        <authorList>
            <person name="D'Souza C.A."/>
            <person name="Kronstad J.W."/>
            <person name="Taylor G."/>
            <person name="Warren R."/>
            <person name="Yuen M."/>
            <person name="Hu G."/>
            <person name="Jung W.H."/>
            <person name="Sham A."/>
            <person name="Kidd S.E."/>
            <person name="Tangen K."/>
            <person name="Lee N."/>
            <person name="Zeilmaker T."/>
            <person name="Sawkins J."/>
            <person name="McVicker G."/>
            <person name="Shah S."/>
            <person name="Gnerre S."/>
            <person name="Griggs A."/>
            <person name="Zeng Q."/>
            <person name="Bartlett K."/>
            <person name="Li W."/>
            <person name="Wang X."/>
            <person name="Heitman J."/>
            <person name="Stajich J.E."/>
            <person name="Fraser J.A."/>
            <person name="Meyer W."/>
            <person name="Carter D."/>
            <person name="Schein J."/>
            <person name="Krzywinski M."/>
            <person name="Kwon-Chung K.J."/>
            <person name="Varma A."/>
            <person name="Wang J."/>
            <person name="Brunham R."/>
            <person name="Fyfe M."/>
            <person name="Ouellette B.F."/>
            <person name="Siddiqui A."/>
            <person name="Marra M."/>
            <person name="Jones S."/>
            <person name="Holt R."/>
            <person name="Birren B.W."/>
            <person name="Galagan J.E."/>
            <person name="Cuomo C.A."/>
        </authorList>
    </citation>
    <scope>NUCLEOTIDE SEQUENCE [LARGE SCALE GENOMIC DNA]</scope>
    <source>
        <strain evidence="2 3">R265</strain>
    </source>
</reference>
<evidence type="ECO:0000313" key="2">
    <source>
        <dbReference type="EMBL" id="KGB78465.1"/>
    </source>
</evidence>
<reference evidence="2 3" key="2">
    <citation type="journal article" date="2018" name="Proc. Natl. Acad. Sci.">
        <title>RNAi is a critical determinant of centromere evolution in closely related fungi.</title>
        <authorList>
            <person name="Yadav V."/>
            <person name="Sun S."/>
            <person name="Billmyre R.B."/>
            <person name="Thimmappa B.C."/>
            <person name="Shea T."/>
            <person name="Lintner R."/>
            <person name="Bakkeren G."/>
            <person name="Cuomo C.A."/>
            <person name="Heitman J."/>
            <person name="Sanyal K."/>
        </authorList>
    </citation>
    <scope>NUCLEOTIDE SEQUENCE [LARGE SCALE GENOMIC DNA]</scope>
    <source>
        <strain evidence="2 3">R265</strain>
    </source>
</reference>
<feature type="region of interest" description="Disordered" evidence="1">
    <location>
        <begin position="1"/>
        <end position="77"/>
    </location>
</feature>
<keyword evidence="3" id="KW-1185">Reference proteome</keyword>
<proteinExistence type="predicted"/>
<dbReference type="OrthoDB" id="4085451at2759"/>
<evidence type="ECO:0000256" key="1">
    <source>
        <dbReference type="SAM" id="MobiDB-lite"/>
    </source>
</evidence>
<gene>
    <name evidence="2" type="ORF">CNBG_4303</name>
</gene>
<evidence type="ECO:0000313" key="3">
    <source>
        <dbReference type="Proteomes" id="UP000029445"/>
    </source>
</evidence>
<dbReference type="EMBL" id="CP025768">
    <property type="protein sequence ID" value="KGB78465.1"/>
    <property type="molecule type" value="Genomic_DNA"/>
</dbReference>
<protein>
    <submittedName>
        <fullName evidence="2">Uncharacterized protein</fullName>
    </submittedName>
</protein>
<dbReference type="RefSeq" id="XP_062884206.1">
    <property type="nucleotide sequence ID" value="XM_063028251.1"/>
</dbReference>
<organism evidence="2 3">
    <name type="scientific">Cryptococcus deuterogattii (strain R265)</name>
    <name type="common">Cryptococcus gattii VGII (strain R265)</name>
    <dbReference type="NCBI Taxonomy" id="294750"/>
    <lineage>
        <taxon>Eukaryota</taxon>
        <taxon>Fungi</taxon>
        <taxon>Dikarya</taxon>
        <taxon>Basidiomycota</taxon>
        <taxon>Agaricomycotina</taxon>
        <taxon>Tremellomycetes</taxon>
        <taxon>Tremellales</taxon>
        <taxon>Cryptococcaceae</taxon>
        <taxon>Cryptococcus</taxon>
        <taxon>Cryptococcus gattii species complex</taxon>
    </lineage>
</organism>
<dbReference type="HOGENOM" id="CLU_1310060_0_0_1"/>
<name>A0A095CD85_CRYD2</name>
<feature type="compositionally biased region" description="Pro residues" evidence="1">
    <location>
        <begin position="25"/>
        <end position="38"/>
    </location>
</feature>
<dbReference type="AlphaFoldDB" id="A0A095CD85"/>
<dbReference type="GeneID" id="88180526"/>
<accession>A0A095CD85</accession>
<dbReference type="VEuPathDB" id="FungiDB:CNBG_4303"/>
<dbReference type="Proteomes" id="UP000029445">
    <property type="component" value="Chromosome 10"/>
</dbReference>
<sequence length="210" mass="22975">MGAQSSKSIRKLPKSSLPKASPGTRVPPPPHQAPPPPVEEIEDEPNGPIDYGKILEGVKGQGKGQGRGSAEFSGEKDDAIRKDAMDPQFMQNLYKLGPVEIHDAGKFVPAQAQRTLRSRKAEYTSSSQIAPPGHLTFPFLASLLDSLKTLPPGSDPAPLYEKYGVDREKVEELRKWVNSVSVEEEDIVRVEEGNEIREMKAVWVGGVKKP</sequence>
<dbReference type="OMA" id="WIKPNIR"/>
<dbReference type="KEGG" id="cdeu:CNBG_4303"/>